<feature type="compositionally biased region" description="Basic and acidic residues" evidence="1">
    <location>
        <begin position="302"/>
        <end position="325"/>
    </location>
</feature>
<feature type="compositionally biased region" description="Low complexity" evidence="1">
    <location>
        <begin position="26"/>
        <end position="39"/>
    </location>
</feature>
<keyword evidence="4" id="KW-1185">Reference proteome</keyword>
<dbReference type="Pfam" id="PF15460">
    <property type="entry name" value="SAS4"/>
    <property type="match status" value="1"/>
</dbReference>
<dbReference type="InterPro" id="IPR029184">
    <property type="entry name" value="Sas4_dom"/>
</dbReference>
<sequence>MAKMEPRRHHHHQQEEDNLMQKNVQTEVSPTTTTSSSSSRKLRSTTVKPKVNNAALFDFDNVNEYLHKRKPILIASKTTSSQSPYKHFGYTSSQLPNLPVRSPVLEIERVLPRRPPKNDPLPDSNYEIFHRKMRRNEKQMTNEEKIKNLWELDTLQSHLEDLNQLHWFKALPNITSIKDVKDYQEMERKRDLTITEIERLLRKHDLWRRRQDIFNTDVKSHVDYGDDESDPEYEIPIQQLRQHREWERRQRIGPIVRLNLNDKYCLVIDPLAPPEIVDRNSQDSSMRNLRSQIYKEDPEIVKETTNQHDAQVKEEEKEEERKEEEITSDFEDSEGFDEPIEERKQKRPRITSKVRLEDLEDVSEIDFKTVGTMLFGGEFDDLPTFRNGYQLPVSLKNWSNRS</sequence>
<dbReference type="eggNOG" id="ENOG502RYH0">
    <property type="taxonomic scope" value="Eukaryota"/>
</dbReference>
<gene>
    <name evidence="3" type="ORF">CTRG_03739</name>
</gene>
<feature type="compositionally biased region" description="Acidic residues" evidence="1">
    <location>
        <begin position="326"/>
        <end position="340"/>
    </location>
</feature>
<proteinExistence type="predicted"/>
<feature type="compositionally biased region" description="Basic residues" evidence="1">
    <location>
        <begin position="1"/>
        <end position="12"/>
    </location>
</feature>
<organism evidence="3 4">
    <name type="scientific">Candida tropicalis (strain ATCC MYA-3404 / T1)</name>
    <name type="common">Yeast</name>
    <dbReference type="NCBI Taxonomy" id="294747"/>
    <lineage>
        <taxon>Eukaryota</taxon>
        <taxon>Fungi</taxon>
        <taxon>Dikarya</taxon>
        <taxon>Ascomycota</taxon>
        <taxon>Saccharomycotina</taxon>
        <taxon>Pichiomycetes</taxon>
        <taxon>Debaryomycetaceae</taxon>
        <taxon>Candida/Lodderomyces clade</taxon>
        <taxon>Candida</taxon>
    </lineage>
</organism>
<dbReference type="EMBL" id="GG692399">
    <property type="protein sequence ID" value="EER32068.1"/>
    <property type="molecule type" value="Genomic_DNA"/>
</dbReference>
<reference evidence="3 4" key="1">
    <citation type="journal article" date="2009" name="Nature">
        <title>Evolution of pathogenicity and sexual reproduction in eight Candida genomes.</title>
        <authorList>
            <person name="Butler G."/>
            <person name="Rasmussen M.D."/>
            <person name="Lin M.F."/>
            <person name="Santos M.A."/>
            <person name="Sakthikumar S."/>
            <person name="Munro C.A."/>
            <person name="Rheinbay E."/>
            <person name="Grabherr M."/>
            <person name="Forche A."/>
            <person name="Reedy J.L."/>
            <person name="Agrafioti I."/>
            <person name="Arnaud M.B."/>
            <person name="Bates S."/>
            <person name="Brown A.J."/>
            <person name="Brunke S."/>
            <person name="Costanzo M.C."/>
            <person name="Fitzpatrick D.A."/>
            <person name="de Groot P.W."/>
            <person name="Harris D."/>
            <person name="Hoyer L.L."/>
            <person name="Hube B."/>
            <person name="Klis F.M."/>
            <person name="Kodira C."/>
            <person name="Lennard N."/>
            <person name="Logue M.E."/>
            <person name="Martin R."/>
            <person name="Neiman A.M."/>
            <person name="Nikolaou E."/>
            <person name="Quail M.A."/>
            <person name="Quinn J."/>
            <person name="Santos M.C."/>
            <person name="Schmitzberger F.F."/>
            <person name="Sherlock G."/>
            <person name="Shah P."/>
            <person name="Silverstein K.A."/>
            <person name="Skrzypek M.S."/>
            <person name="Soll D."/>
            <person name="Staggs R."/>
            <person name="Stansfield I."/>
            <person name="Stumpf M.P."/>
            <person name="Sudbery P.E."/>
            <person name="Srikantha T."/>
            <person name="Zeng Q."/>
            <person name="Berman J."/>
            <person name="Berriman M."/>
            <person name="Heitman J."/>
            <person name="Gow N.A."/>
            <person name="Lorenz M.C."/>
            <person name="Birren B.W."/>
            <person name="Kellis M."/>
            <person name="Cuomo C.A."/>
        </authorList>
    </citation>
    <scope>NUCLEOTIDE SEQUENCE [LARGE SCALE GENOMIC DNA]</scope>
    <source>
        <strain evidence="4">ATCC MYA-3404 / T1</strain>
    </source>
</reference>
<dbReference type="InterPro" id="IPR038988">
    <property type="entry name" value="Sas4"/>
</dbReference>
<evidence type="ECO:0000313" key="3">
    <source>
        <dbReference type="EMBL" id="EER32068.1"/>
    </source>
</evidence>
<dbReference type="Proteomes" id="UP000002037">
    <property type="component" value="Unassembled WGS sequence"/>
</dbReference>
<evidence type="ECO:0000313" key="4">
    <source>
        <dbReference type="Proteomes" id="UP000002037"/>
    </source>
</evidence>
<dbReference type="GeneID" id="8298831"/>
<dbReference type="GO" id="GO:0004402">
    <property type="term" value="F:histone acetyltransferase activity"/>
    <property type="evidence" value="ECO:0007669"/>
    <property type="project" value="TreeGrafter"/>
</dbReference>
<dbReference type="GO" id="GO:0033255">
    <property type="term" value="C:SAS acetyltransferase complex"/>
    <property type="evidence" value="ECO:0007669"/>
    <property type="project" value="InterPro"/>
</dbReference>
<dbReference type="OrthoDB" id="1938992at2759"/>
<dbReference type="KEGG" id="ctp:CTRG_03739"/>
<evidence type="ECO:0000259" key="2">
    <source>
        <dbReference type="Pfam" id="PF15460"/>
    </source>
</evidence>
<dbReference type="PANTHER" id="PTHR38422">
    <property type="entry name" value="SOMETHING ABOUT SILENCING PROTEIN 4"/>
    <property type="match status" value="1"/>
</dbReference>
<evidence type="ECO:0000256" key="1">
    <source>
        <dbReference type="SAM" id="MobiDB-lite"/>
    </source>
</evidence>
<dbReference type="RefSeq" id="XP_002549442.1">
    <property type="nucleotide sequence ID" value="XM_002549396.1"/>
</dbReference>
<protein>
    <recommendedName>
        <fullName evidence="2">Something about silencing protein 4 domain-containing protein</fullName>
    </recommendedName>
</protein>
<dbReference type="VEuPathDB" id="FungiDB:CTRG_03739"/>
<accession>C5MDI7</accession>
<name>C5MDI7_CANTT</name>
<dbReference type="AlphaFoldDB" id="C5MDI7"/>
<dbReference type="PANTHER" id="PTHR38422:SF1">
    <property type="entry name" value="SOMETHING ABOUT SILENCING PROTEIN 4"/>
    <property type="match status" value="1"/>
</dbReference>
<dbReference type="HOGENOM" id="CLU_066663_0_0_1"/>
<feature type="domain" description="Something about silencing protein 4" evidence="2">
    <location>
        <begin position="119"/>
        <end position="215"/>
    </location>
</feature>
<feature type="region of interest" description="Disordered" evidence="1">
    <location>
        <begin position="302"/>
        <end position="351"/>
    </location>
</feature>
<feature type="region of interest" description="Disordered" evidence="1">
    <location>
        <begin position="1"/>
        <end position="48"/>
    </location>
</feature>
<dbReference type="STRING" id="294747.C5MDI7"/>